<dbReference type="PANTHER" id="PTHR45866">
    <property type="entry name" value="DNA GYRASE/TOPOISOMERASE SUBUNIT B"/>
    <property type="match status" value="1"/>
</dbReference>
<keyword evidence="5" id="KW-0799">Topoisomerase</keyword>
<dbReference type="InterPro" id="IPR002288">
    <property type="entry name" value="DNA_gyrase_B_C"/>
</dbReference>
<comment type="catalytic activity">
    <reaction evidence="1">
        <text>ATP-dependent breakage, passage and rejoining of double-stranded DNA.</text>
        <dbReference type="EC" id="5.6.2.2"/>
    </reaction>
</comment>
<dbReference type="InterPro" id="IPR013760">
    <property type="entry name" value="Topo_IIA-like_dom_sf"/>
</dbReference>
<keyword evidence="7" id="KW-0413">Isomerase</keyword>
<gene>
    <name evidence="9" type="ORF">S01H1_48105</name>
</gene>
<dbReference type="GO" id="GO:0003677">
    <property type="term" value="F:DNA binding"/>
    <property type="evidence" value="ECO:0007669"/>
    <property type="project" value="UniProtKB-KW"/>
</dbReference>
<dbReference type="SUPFAM" id="SSF56719">
    <property type="entry name" value="Type II DNA topoisomerase"/>
    <property type="match status" value="1"/>
</dbReference>
<sequence length="160" mass="18365">MGKKLGKDTELDVTEFYEARELNKLATNLAKLKIDVANYDPEPDKQLVKEKKSKKEEKPLFKIKAEGEIKEIFSLKTLLSFILARGAQHMTIQRYKGLGEMNPVQLWETTMDPEKRTMQKVTVEDAVAADAMFTVLMGDQVEPRRKFIEKHAPEVKVLDI</sequence>
<reference evidence="9" key="1">
    <citation type="journal article" date="2014" name="Front. Microbiol.">
        <title>High frequency of phylogenetically diverse reductive dehalogenase-homologous genes in deep subseafloor sedimentary metagenomes.</title>
        <authorList>
            <person name="Kawai M."/>
            <person name="Futagami T."/>
            <person name="Toyoda A."/>
            <person name="Takaki Y."/>
            <person name="Nishi S."/>
            <person name="Hori S."/>
            <person name="Arai W."/>
            <person name="Tsubouchi T."/>
            <person name="Morono Y."/>
            <person name="Uchiyama I."/>
            <person name="Ito T."/>
            <person name="Fujiyama A."/>
            <person name="Inagaki F."/>
            <person name="Takami H."/>
        </authorList>
    </citation>
    <scope>NUCLEOTIDE SEQUENCE</scope>
    <source>
        <strain evidence="9">Expedition CK06-06</strain>
    </source>
</reference>
<protein>
    <recommendedName>
        <fullName evidence="8">DNA gyrase B subunit C-terminal domain-containing protein</fullName>
    </recommendedName>
</protein>
<dbReference type="GO" id="GO:0006265">
    <property type="term" value="P:DNA topological change"/>
    <property type="evidence" value="ECO:0007669"/>
    <property type="project" value="InterPro"/>
</dbReference>
<evidence type="ECO:0000259" key="8">
    <source>
        <dbReference type="Pfam" id="PF00986"/>
    </source>
</evidence>
<dbReference type="GO" id="GO:0005524">
    <property type="term" value="F:ATP binding"/>
    <property type="evidence" value="ECO:0007669"/>
    <property type="project" value="UniProtKB-KW"/>
</dbReference>
<keyword evidence="3" id="KW-0547">Nucleotide-binding</keyword>
<feature type="domain" description="DNA gyrase B subunit C-terminal" evidence="8">
    <location>
        <begin position="88"/>
        <end position="149"/>
    </location>
</feature>
<evidence type="ECO:0000256" key="7">
    <source>
        <dbReference type="ARBA" id="ARBA00023235"/>
    </source>
</evidence>
<comment type="similarity">
    <text evidence="2">Belongs to the type II topoisomerase GyrB family.</text>
</comment>
<evidence type="ECO:0000256" key="5">
    <source>
        <dbReference type="ARBA" id="ARBA00023029"/>
    </source>
</evidence>
<evidence type="ECO:0000256" key="3">
    <source>
        <dbReference type="ARBA" id="ARBA00022741"/>
    </source>
</evidence>
<dbReference type="Pfam" id="PF00986">
    <property type="entry name" value="DNA_gyraseB_C"/>
    <property type="match status" value="1"/>
</dbReference>
<dbReference type="PANTHER" id="PTHR45866:SF1">
    <property type="entry name" value="DNA GYRASE SUBUNIT B, MITOCHONDRIAL"/>
    <property type="match status" value="1"/>
</dbReference>
<name>X0W7M6_9ZZZZ</name>
<dbReference type="InterPro" id="IPR000565">
    <property type="entry name" value="Topo_IIA_B"/>
</dbReference>
<dbReference type="PRINTS" id="PR01159">
    <property type="entry name" value="DNAGYRASEB"/>
</dbReference>
<evidence type="ECO:0000313" key="9">
    <source>
        <dbReference type="EMBL" id="GAG26575.1"/>
    </source>
</evidence>
<dbReference type="AlphaFoldDB" id="X0W7M6"/>
<evidence type="ECO:0000256" key="6">
    <source>
        <dbReference type="ARBA" id="ARBA00023125"/>
    </source>
</evidence>
<evidence type="ECO:0000256" key="4">
    <source>
        <dbReference type="ARBA" id="ARBA00022840"/>
    </source>
</evidence>
<keyword evidence="6" id="KW-0238">DNA-binding</keyword>
<accession>X0W7M6</accession>
<evidence type="ECO:0000256" key="2">
    <source>
        <dbReference type="ARBA" id="ARBA00010708"/>
    </source>
</evidence>
<comment type="caution">
    <text evidence="9">The sequence shown here is derived from an EMBL/GenBank/DDBJ whole genome shotgun (WGS) entry which is preliminary data.</text>
</comment>
<dbReference type="EMBL" id="BARS01030879">
    <property type="protein sequence ID" value="GAG26575.1"/>
    <property type="molecule type" value="Genomic_DNA"/>
</dbReference>
<dbReference type="InterPro" id="IPR013759">
    <property type="entry name" value="Topo_IIA_B_C"/>
</dbReference>
<organism evidence="9">
    <name type="scientific">marine sediment metagenome</name>
    <dbReference type="NCBI Taxonomy" id="412755"/>
    <lineage>
        <taxon>unclassified sequences</taxon>
        <taxon>metagenomes</taxon>
        <taxon>ecological metagenomes</taxon>
    </lineage>
</organism>
<evidence type="ECO:0000256" key="1">
    <source>
        <dbReference type="ARBA" id="ARBA00000185"/>
    </source>
</evidence>
<proteinExistence type="inferred from homology"/>
<dbReference type="Gene3D" id="3.40.50.670">
    <property type="match status" value="1"/>
</dbReference>
<keyword evidence="4" id="KW-0067">ATP-binding</keyword>
<dbReference type="GO" id="GO:0003918">
    <property type="term" value="F:DNA topoisomerase type II (double strand cut, ATP-hydrolyzing) activity"/>
    <property type="evidence" value="ECO:0007669"/>
    <property type="project" value="UniProtKB-EC"/>
</dbReference>